<evidence type="ECO:0000259" key="3">
    <source>
        <dbReference type="Pfam" id="PF00589"/>
    </source>
</evidence>
<dbReference type="GO" id="GO:0003677">
    <property type="term" value="F:DNA binding"/>
    <property type="evidence" value="ECO:0007669"/>
    <property type="project" value="InterPro"/>
</dbReference>
<dbReference type="PATRIC" id="fig|999411.4.peg.592"/>
<keyword evidence="2" id="KW-0175">Coiled coil</keyword>
<evidence type="ECO:0000256" key="1">
    <source>
        <dbReference type="ARBA" id="ARBA00023172"/>
    </source>
</evidence>
<dbReference type="Gene3D" id="1.10.443.10">
    <property type="entry name" value="Intergrase catalytic core"/>
    <property type="match status" value="1"/>
</dbReference>
<dbReference type="InterPro" id="IPR011010">
    <property type="entry name" value="DNA_brk_join_enz"/>
</dbReference>
<reference evidence="4 5" key="1">
    <citation type="submission" date="2013-01" db="EMBL/GenBank/DDBJ databases">
        <title>The Genome Sequence of Clostridium colicanis 209318.</title>
        <authorList>
            <consortium name="The Broad Institute Genome Sequencing Platform"/>
            <person name="Earl A."/>
            <person name="Ward D."/>
            <person name="Feldgarden M."/>
            <person name="Gevers D."/>
            <person name="Courvalin P."/>
            <person name="Lambert T."/>
            <person name="Walker B."/>
            <person name="Young S.K."/>
            <person name="Zeng Q."/>
            <person name="Gargeya S."/>
            <person name="Fitzgerald M."/>
            <person name="Haas B."/>
            <person name="Abouelleil A."/>
            <person name="Alvarado L."/>
            <person name="Arachchi H.M."/>
            <person name="Berlin A.M."/>
            <person name="Chapman S.B."/>
            <person name="Dewar J."/>
            <person name="Goldberg J."/>
            <person name="Griggs A."/>
            <person name="Gujja S."/>
            <person name="Hansen M."/>
            <person name="Howarth C."/>
            <person name="Imamovic A."/>
            <person name="Larimer J."/>
            <person name="McCowan C."/>
            <person name="Murphy C."/>
            <person name="Neiman D."/>
            <person name="Pearson M."/>
            <person name="Priest M."/>
            <person name="Roberts A."/>
            <person name="Saif S."/>
            <person name="Shea T."/>
            <person name="Sisk P."/>
            <person name="Sykes S."/>
            <person name="Wortman J."/>
            <person name="Nusbaum C."/>
            <person name="Birren B."/>
        </authorList>
    </citation>
    <scope>NUCLEOTIDE SEQUENCE [LARGE SCALE GENOMIC DNA]</scope>
    <source>
        <strain evidence="4 5">209318</strain>
    </source>
</reference>
<proteinExistence type="predicted"/>
<evidence type="ECO:0000313" key="5">
    <source>
        <dbReference type="Proteomes" id="UP000013097"/>
    </source>
</evidence>
<sequence>MSYITIDNVNILKKSQEIKENLKKHTAEISNFNILKGVEFDGVLWDFSRLNTLKRESVAYKFNFEYINSEFLYYIKLVILEELIYGVNKIQTIHKDFDIMKTFSNECIKLGIEIPILIDEEFLKKYILEKEKRCKYNYLERFLGSIIKLIKLIYEIKEIDYSKIVTYIEKKREYYRKFKMDKVVSEYIPDEFLNKMVSLAIEDSKNNQISVTNRIFCNLLIIVAETGMRIEELCLLERRKVEEIKVGKNKVAYLNFISTKGENKFSEKRETYCCLTELGYEAYRRAEVLVDELISGMRIEVRLKKYRKMAKEKGIELDKITPSTYKNVLSEKIINEMESDLRKFLFIGDTTYEKIMNTSSLKEYLNRFFIRHYEEFKEIHEKNKNEIPCFKIESQTRYEKYCGRGQKKLEAFEKISKKEFPLINFHRFRVTVCSKMYKKGIPLDFIREHMNHIYEDMTCQYIKNEKKISEMEENIEILNSITDEKGYIDEKLKNNLLDKNLDEKIKKINKFLKKRNINIKTDITKILKMLEKTNSNIVENEFGACVKAVISGVCKKRKYFNSEEKNYYIGLQLETFKFIDLNYERFLQKKLMIEHNEKIVKKNKELEFELNREIKNLKYFLNKTLIKEIKLLENELNIKGMNRVIAENKKIENIIRNIDNIKKEVQEWTKS</sequence>
<name>N9Y6J6_9CLOT</name>
<dbReference type="GO" id="GO:0015074">
    <property type="term" value="P:DNA integration"/>
    <property type="evidence" value="ECO:0007669"/>
    <property type="project" value="InterPro"/>
</dbReference>
<dbReference type="InterPro" id="IPR013762">
    <property type="entry name" value="Integrase-like_cat_sf"/>
</dbReference>
<evidence type="ECO:0000313" key="4">
    <source>
        <dbReference type="EMBL" id="ENZ03427.1"/>
    </source>
</evidence>
<dbReference type="GO" id="GO:0006310">
    <property type="term" value="P:DNA recombination"/>
    <property type="evidence" value="ECO:0007669"/>
    <property type="project" value="UniProtKB-KW"/>
</dbReference>
<keyword evidence="5" id="KW-1185">Reference proteome</keyword>
<protein>
    <recommendedName>
        <fullName evidence="3">Tyr recombinase domain-containing protein</fullName>
    </recommendedName>
</protein>
<dbReference type="SUPFAM" id="SSF56349">
    <property type="entry name" value="DNA breaking-rejoining enzymes"/>
    <property type="match status" value="1"/>
</dbReference>
<keyword evidence="1" id="KW-0233">DNA recombination</keyword>
<gene>
    <name evidence="4" type="ORF">HMPREF1092_00614</name>
</gene>
<dbReference type="Proteomes" id="UP000013097">
    <property type="component" value="Unassembled WGS sequence"/>
</dbReference>
<accession>N9Y6J6</accession>
<organism evidence="4 5">
    <name type="scientific">Clostridium thermobutyricum</name>
    <dbReference type="NCBI Taxonomy" id="29372"/>
    <lineage>
        <taxon>Bacteria</taxon>
        <taxon>Bacillati</taxon>
        <taxon>Bacillota</taxon>
        <taxon>Clostridia</taxon>
        <taxon>Eubacteriales</taxon>
        <taxon>Clostridiaceae</taxon>
        <taxon>Clostridium</taxon>
    </lineage>
</organism>
<dbReference type="EMBL" id="AGYT01000007">
    <property type="protein sequence ID" value="ENZ03427.1"/>
    <property type="molecule type" value="Genomic_DNA"/>
</dbReference>
<feature type="coiled-coil region" evidence="2">
    <location>
        <begin position="644"/>
        <end position="671"/>
    </location>
</feature>
<dbReference type="RefSeq" id="WP_002597117.1">
    <property type="nucleotide sequence ID" value="NZ_KB850956.1"/>
</dbReference>
<dbReference type="AlphaFoldDB" id="N9Y6J6"/>
<feature type="domain" description="Tyr recombinase" evidence="3">
    <location>
        <begin position="411"/>
        <end position="466"/>
    </location>
</feature>
<dbReference type="HOGENOM" id="CLU_460536_0_0_9"/>
<comment type="caution">
    <text evidence="4">The sequence shown here is derived from an EMBL/GenBank/DDBJ whole genome shotgun (WGS) entry which is preliminary data.</text>
</comment>
<dbReference type="eggNOG" id="COG0582">
    <property type="taxonomic scope" value="Bacteria"/>
</dbReference>
<evidence type="ECO:0000256" key="2">
    <source>
        <dbReference type="SAM" id="Coils"/>
    </source>
</evidence>
<dbReference type="InterPro" id="IPR002104">
    <property type="entry name" value="Integrase_catalytic"/>
</dbReference>
<dbReference type="Pfam" id="PF00589">
    <property type="entry name" value="Phage_integrase"/>
    <property type="match status" value="1"/>
</dbReference>